<comment type="caution">
    <text evidence="1">The sequence shown here is derived from an EMBL/GenBank/DDBJ whole genome shotgun (WGS) entry which is preliminary data.</text>
</comment>
<dbReference type="InterPro" id="IPR009057">
    <property type="entry name" value="Homeodomain-like_sf"/>
</dbReference>
<name>A0ABX3NYB4_9BACT</name>
<evidence type="ECO:0000313" key="2">
    <source>
        <dbReference type="Proteomes" id="UP000192277"/>
    </source>
</evidence>
<evidence type="ECO:0000313" key="1">
    <source>
        <dbReference type="EMBL" id="OQP49649.1"/>
    </source>
</evidence>
<gene>
    <name evidence="1" type="ORF">A4D02_29095</name>
</gene>
<keyword evidence="2" id="KW-1185">Reference proteome</keyword>
<dbReference type="EMBL" id="LWBO01000010">
    <property type="protein sequence ID" value="OQP49649.1"/>
    <property type="molecule type" value="Genomic_DNA"/>
</dbReference>
<accession>A0ABX3NYB4</accession>
<dbReference type="Pfam" id="PF01527">
    <property type="entry name" value="HTH_Tnp_1"/>
    <property type="match status" value="1"/>
</dbReference>
<dbReference type="Proteomes" id="UP000192277">
    <property type="component" value="Unassembled WGS sequence"/>
</dbReference>
<evidence type="ECO:0008006" key="3">
    <source>
        <dbReference type="Google" id="ProtNLM"/>
    </source>
</evidence>
<organism evidence="1 2">
    <name type="scientific">Niastella koreensis</name>
    <dbReference type="NCBI Taxonomy" id="354356"/>
    <lineage>
        <taxon>Bacteria</taxon>
        <taxon>Pseudomonadati</taxon>
        <taxon>Bacteroidota</taxon>
        <taxon>Chitinophagia</taxon>
        <taxon>Chitinophagales</taxon>
        <taxon>Chitinophagaceae</taxon>
        <taxon>Niastella</taxon>
    </lineage>
</organism>
<dbReference type="SUPFAM" id="SSF46689">
    <property type="entry name" value="Homeodomain-like"/>
    <property type="match status" value="1"/>
</dbReference>
<sequence>MDTIVDGINYMFNMTSRRRFTEDQKIAILNQATKMGITAVLREHNLSYSVFARWKQQLIKNEPSNQSYTKTRSELKHLYEENMRLKQIIADMALELNKKEDELKKVKR</sequence>
<reference evidence="1 2" key="1">
    <citation type="submission" date="2016-04" db="EMBL/GenBank/DDBJ databases">
        <authorList>
            <person name="Chen L."/>
            <person name="Zhuang W."/>
            <person name="Wang G."/>
        </authorList>
    </citation>
    <scope>NUCLEOTIDE SEQUENCE [LARGE SCALE GENOMIC DNA]</scope>
    <source>
        <strain evidence="2">GR20</strain>
    </source>
</reference>
<proteinExistence type="predicted"/>
<protein>
    <recommendedName>
        <fullName evidence="3">Transposase IS3/IS911 family protein</fullName>
    </recommendedName>
</protein>
<dbReference type="InterPro" id="IPR002514">
    <property type="entry name" value="Transposase_8"/>
</dbReference>